<evidence type="ECO:0000256" key="2">
    <source>
        <dbReference type="ARBA" id="ARBA00008226"/>
    </source>
</evidence>
<dbReference type="SUPFAM" id="SSF52954">
    <property type="entry name" value="Class II aaRS ABD-related"/>
    <property type="match status" value="1"/>
</dbReference>
<evidence type="ECO:0000256" key="1">
    <source>
        <dbReference type="ARBA" id="ARBA00004496"/>
    </source>
</evidence>
<dbReference type="Gene3D" id="3.30.930.10">
    <property type="entry name" value="Bira Bifunctional Protein, Domain 2"/>
    <property type="match status" value="1"/>
</dbReference>
<comment type="caution">
    <text evidence="17">The sequence shown here is derived from an EMBL/GenBank/DDBJ whole genome shotgun (WGS) entry which is preliminary data.</text>
</comment>
<dbReference type="GO" id="GO:0000049">
    <property type="term" value="F:tRNA binding"/>
    <property type="evidence" value="ECO:0007669"/>
    <property type="project" value="UniProtKB-KW"/>
</dbReference>
<proteinExistence type="inferred from homology"/>
<dbReference type="Proteomes" id="UP000301309">
    <property type="component" value="Unassembled WGS sequence"/>
</dbReference>
<keyword evidence="11 14" id="KW-0648">Protein biosynthesis</keyword>
<dbReference type="InterPro" id="IPR002320">
    <property type="entry name" value="Thr-tRNA-ligase_IIa"/>
</dbReference>
<dbReference type="CDD" id="cd00771">
    <property type="entry name" value="ThrRS_core"/>
    <property type="match status" value="1"/>
</dbReference>
<dbReference type="PANTHER" id="PTHR11451">
    <property type="entry name" value="THREONINE-TRNA LIGASE"/>
    <property type="match status" value="1"/>
</dbReference>
<evidence type="ECO:0000313" key="18">
    <source>
        <dbReference type="Proteomes" id="UP000301309"/>
    </source>
</evidence>
<dbReference type="NCBIfam" id="TIGR00418">
    <property type="entry name" value="thrS"/>
    <property type="match status" value="1"/>
</dbReference>
<sequence>MSDVRVIIQRDSEREERVVATGTTTADLFAGDRSIVAARVGGQLKDLAYQPAEGDEIEPVEITSQDGLDILRHSTAHVMAQAVQELFPEAKLGIGPPIKDGFYYDFDVETPFHPDDLKRIEKKMQEIQKRGQWFSRRAVTDEEAREELSAEPYKLELIGLKGSAADAAEGASAEVGAGELTIYDNLDAKTGELCWKDLCRGPHLPTTRNIPAFKLMRSAAAYWRGSEKNPQLQRIYGTAWPTKDELKAYLDFLAEAEKRDHRKLGAELDLFSFPDELGSGLAVFHPKGGVIRKEMEQYSRKRHEEAGYEFVNTPHITKARLFETSGHLPHYMDSMFPPMEFEGQDYYLKSMNCPMHNLVFRARGRSYRELPLRLFEFGTVYRYEKSGVVHGLTRARGFTQDDSHIYCTKEQMADELDNLLTFVLDLLRDYGLSDFYLELSTRDDSDKFMGSDEQWEEATDELRKAAEKQGLELVMDPGGAAFYGPKISVQARDAIGRTWQMSTIQVDFNQPARFELEYTAADGSRQQPVMIHRALFGSIERFFAVLLEHYAGAFPVWLAPVQAVGIPIGDTHVPYLEEFAAQAKAKGLRMEVDSSSDRMQKKIRNAQKSKIPFMVIAGDEDVANGAVSFRYRDGSQKNGIPIDQALAEIADAVERRIQV</sequence>
<keyword evidence="10 14" id="KW-0694">RNA-binding</keyword>
<evidence type="ECO:0000256" key="12">
    <source>
        <dbReference type="ARBA" id="ARBA00023146"/>
    </source>
</evidence>
<evidence type="ECO:0000256" key="6">
    <source>
        <dbReference type="ARBA" id="ARBA00022723"/>
    </source>
</evidence>
<keyword evidence="5 14" id="KW-0436">Ligase</keyword>
<keyword evidence="6 14" id="KW-0479">Metal-binding</keyword>
<evidence type="ECO:0000256" key="5">
    <source>
        <dbReference type="ARBA" id="ARBA00022598"/>
    </source>
</evidence>
<protein>
    <recommendedName>
        <fullName evidence="14">Threonine--tRNA ligase</fullName>
        <ecNumber evidence="14">6.1.1.3</ecNumber>
    </recommendedName>
    <alternativeName>
        <fullName evidence="14">Threonyl-tRNA synthetase</fullName>
        <shortName evidence="14">ThrRS</shortName>
    </alternativeName>
</protein>
<evidence type="ECO:0000256" key="7">
    <source>
        <dbReference type="ARBA" id="ARBA00022741"/>
    </source>
</evidence>
<feature type="domain" description="Aminoacyl-transfer RNA synthetases class-II family profile" evidence="15">
    <location>
        <begin position="251"/>
        <end position="555"/>
    </location>
</feature>
<dbReference type="GO" id="GO:0004829">
    <property type="term" value="F:threonine-tRNA ligase activity"/>
    <property type="evidence" value="ECO:0007669"/>
    <property type="project" value="UniProtKB-UniRule"/>
</dbReference>
<reference evidence="17 18" key="1">
    <citation type="journal article" date="2020" name="Int. J. Syst. Evol. Microbiol.">
        <title>Reclassification of Streptomyces castelarensis and Streptomyces sporoclivatus as later heterotypic synonyms of Streptomyces antimycoticus.</title>
        <authorList>
            <person name="Komaki H."/>
            <person name="Tamura T."/>
        </authorList>
    </citation>
    <scope>NUCLEOTIDE SEQUENCE [LARGE SCALE GENOMIC DNA]</scope>
    <source>
        <strain evidence="17 18">NBRC 13459</strain>
    </source>
</reference>
<dbReference type="OrthoDB" id="9802304at2"/>
<feature type="domain" description="TGS" evidence="16">
    <location>
        <begin position="1"/>
        <end position="61"/>
    </location>
</feature>
<dbReference type="Pfam" id="PF00587">
    <property type="entry name" value="tRNA-synt_2b"/>
    <property type="match status" value="1"/>
</dbReference>
<evidence type="ECO:0000256" key="10">
    <source>
        <dbReference type="ARBA" id="ARBA00022884"/>
    </source>
</evidence>
<evidence type="ECO:0000313" key="17">
    <source>
        <dbReference type="EMBL" id="GDY58046.1"/>
    </source>
</evidence>
<dbReference type="GO" id="GO:0046872">
    <property type="term" value="F:metal ion binding"/>
    <property type="evidence" value="ECO:0007669"/>
    <property type="project" value="UniProtKB-KW"/>
</dbReference>
<keyword evidence="18" id="KW-1185">Reference proteome</keyword>
<comment type="cofactor">
    <cofactor evidence="14">
        <name>Zn(2+)</name>
        <dbReference type="ChEBI" id="CHEBI:29105"/>
    </cofactor>
    <text evidence="14">Binds 1 zinc ion per subunit.</text>
</comment>
<evidence type="ECO:0000259" key="15">
    <source>
        <dbReference type="PROSITE" id="PS50862"/>
    </source>
</evidence>
<dbReference type="Gene3D" id="3.30.980.10">
    <property type="entry name" value="Threonyl-trna Synthetase, Chain A, domain 2"/>
    <property type="match status" value="1"/>
</dbReference>
<keyword evidence="3 14" id="KW-0963">Cytoplasm</keyword>
<keyword evidence="9 14" id="KW-0067">ATP-binding</keyword>
<dbReference type="SUPFAM" id="SSF55681">
    <property type="entry name" value="Class II aaRS and biotin synthetases"/>
    <property type="match status" value="1"/>
</dbReference>
<accession>A0A4D4LFL9</accession>
<dbReference type="InterPro" id="IPR033728">
    <property type="entry name" value="ThrRS_core"/>
</dbReference>
<comment type="subcellular location">
    <subcellularLocation>
        <location evidence="1 14">Cytoplasm</location>
    </subcellularLocation>
</comment>
<evidence type="ECO:0000256" key="4">
    <source>
        <dbReference type="ARBA" id="ARBA00022555"/>
    </source>
</evidence>
<comment type="caution">
    <text evidence="14">Lacks conserved residue(s) required for the propagation of feature annotation.</text>
</comment>
<feature type="binding site" evidence="14">
    <location>
        <position position="353"/>
    </location>
    <ligand>
        <name>Zn(2+)</name>
        <dbReference type="ChEBI" id="CHEBI:29105"/>
        <note>catalytic</note>
    </ligand>
</feature>
<keyword evidence="4 14" id="KW-0820">tRNA-binding</keyword>
<feature type="binding site" evidence="14">
    <location>
        <position position="532"/>
    </location>
    <ligand>
        <name>Zn(2+)</name>
        <dbReference type="ChEBI" id="CHEBI:29105"/>
        <note>catalytic</note>
    </ligand>
</feature>
<dbReference type="InterPro" id="IPR006195">
    <property type="entry name" value="aa-tRNA-synth_II"/>
</dbReference>
<dbReference type="FunFam" id="3.30.54.20:FF:000003">
    <property type="entry name" value="Threonine--tRNA ligase"/>
    <property type="match status" value="1"/>
</dbReference>
<dbReference type="AlphaFoldDB" id="A0A4D4LFL9"/>
<dbReference type="RefSeq" id="WP_137980332.1">
    <property type="nucleotide sequence ID" value="NZ_BAAASO010000024.1"/>
</dbReference>
<dbReference type="InterPro" id="IPR018163">
    <property type="entry name" value="Thr/Ala-tRNA-synth_IIc_edit"/>
</dbReference>
<keyword evidence="12 14" id="KW-0030">Aminoacyl-tRNA synthetase</keyword>
<keyword evidence="7 14" id="KW-0547">Nucleotide-binding</keyword>
<dbReference type="Gene3D" id="3.30.54.20">
    <property type="match status" value="1"/>
</dbReference>
<dbReference type="Gene3D" id="3.40.50.800">
    <property type="entry name" value="Anticodon-binding domain"/>
    <property type="match status" value="1"/>
</dbReference>
<comment type="similarity">
    <text evidence="2 14">Belongs to the class-II aminoacyl-tRNA synthetase family.</text>
</comment>
<dbReference type="HAMAP" id="MF_00184">
    <property type="entry name" value="Thr_tRNA_synth"/>
    <property type="match status" value="1"/>
</dbReference>
<evidence type="ECO:0000256" key="11">
    <source>
        <dbReference type="ARBA" id="ARBA00022917"/>
    </source>
</evidence>
<dbReference type="Pfam" id="PF03129">
    <property type="entry name" value="HGTP_anticodon"/>
    <property type="match status" value="1"/>
</dbReference>
<gene>
    <name evidence="14 17" type="primary">thrS</name>
    <name evidence="17" type="ORF">SVIO_086690</name>
</gene>
<dbReference type="InterPro" id="IPR004095">
    <property type="entry name" value="TGS"/>
</dbReference>
<evidence type="ECO:0000256" key="13">
    <source>
        <dbReference type="ARBA" id="ARBA00049515"/>
    </source>
</evidence>
<dbReference type="Pfam" id="PF07973">
    <property type="entry name" value="tRNA_SAD"/>
    <property type="match status" value="1"/>
</dbReference>
<dbReference type="EC" id="6.1.1.3" evidence="14"/>
<dbReference type="GO" id="GO:0005524">
    <property type="term" value="F:ATP binding"/>
    <property type="evidence" value="ECO:0007669"/>
    <property type="project" value="UniProtKB-UniRule"/>
</dbReference>
<dbReference type="PROSITE" id="PS51880">
    <property type="entry name" value="TGS"/>
    <property type="match status" value="1"/>
</dbReference>
<dbReference type="SMART" id="SM00863">
    <property type="entry name" value="tRNA_SAD"/>
    <property type="match status" value="1"/>
</dbReference>
<dbReference type="EMBL" id="BJHW01000001">
    <property type="protein sequence ID" value="GDY58046.1"/>
    <property type="molecule type" value="Genomic_DNA"/>
</dbReference>
<evidence type="ECO:0000256" key="3">
    <source>
        <dbReference type="ARBA" id="ARBA00022490"/>
    </source>
</evidence>
<comment type="catalytic activity">
    <reaction evidence="13 14">
        <text>tRNA(Thr) + L-threonine + ATP = L-threonyl-tRNA(Thr) + AMP + diphosphate + H(+)</text>
        <dbReference type="Rhea" id="RHEA:24624"/>
        <dbReference type="Rhea" id="RHEA-COMP:9670"/>
        <dbReference type="Rhea" id="RHEA-COMP:9704"/>
        <dbReference type="ChEBI" id="CHEBI:15378"/>
        <dbReference type="ChEBI" id="CHEBI:30616"/>
        <dbReference type="ChEBI" id="CHEBI:33019"/>
        <dbReference type="ChEBI" id="CHEBI:57926"/>
        <dbReference type="ChEBI" id="CHEBI:78442"/>
        <dbReference type="ChEBI" id="CHEBI:78534"/>
        <dbReference type="ChEBI" id="CHEBI:456215"/>
        <dbReference type="EC" id="6.1.1.3"/>
    </reaction>
</comment>
<dbReference type="InterPro" id="IPR036621">
    <property type="entry name" value="Anticodon-bd_dom_sf"/>
</dbReference>
<dbReference type="FunFam" id="3.30.930.10:FF:000019">
    <property type="entry name" value="Threonine--tRNA ligase"/>
    <property type="match status" value="1"/>
</dbReference>
<dbReference type="InterPro" id="IPR012947">
    <property type="entry name" value="tRNA_SAD"/>
</dbReference>
<dbReference type="SUPFAM" id="SSF55186">
    <property type="entry name" value="ThrRS/AlaRS common domain"/>
    <property type="match status" value="1"/>
</dbReference>
<dbReference type="FunFam" id="3.40.50.800:FF:000001">
    <property type="entry name" value="Threonine--tRNA ligase"/>
    <property type="match status" value="1"/>
</dbReference>
<name>A0A4D4LFL9_STRVO</name>
<dbReference type="PANTHER" id="PTHR11451:SF44">
    <property type="entry name" value="THREONINE--TRNA LIGASE, CHLOROPLASTIC_MITOCHONDRIAL 2"/>
    <property type="match status" value="1"/>
</dbReference>
<evidence type="ECO:0000259" key="16">
    <source>
        <dbReference type="PROSITE" id="PS51880"/>
    </source>
</evidence>
<keyword evidence="8 14" id="KW-0862">Zinc</keyword>
<dbReference type="InterPro" id="IPR004154">
    <property type="entry name" value="Anticodon-bd"/>
</dbReference>
<dbReference type="GO" id="GO:0006435">
    <property type="term" value="P:threonyl-tRNA aminoacylation"/>
    <property type="evidence" value="ECO:0007669"/>
    <property type="project" value="UniProtKB-UniRule"/>
</dbReference>
<dbReference type="InterPro" id="IPR045864">
    <property type="entry name" value="aa-tRNA-synth_II/BPL/LPL"/>
</dbReference>
<evidence type="ECO:0000256" key="8">
    <source>
        <dbReference type="ARBA" id="ARBA00022833"/>
    </source>
</evidence>
<feature type="binding site" evidence="14">
    <location>
        <position position="404"/>
    </location>
    <ligand>
        <name>Zn(2+)</name>
        <dbReference type="ChEBI" id="CHEBI:29105"/>
        <note>catalytic</note>
    </ligand>
</feature>
<dbReference type="FunFam" id="3.30.980.10:FF:000001">
    <property type="entry name" value="Threonine--tRNA ligase"/>
    <property type="match status" value="1"/>
</dbReference>
<dbReference type="InterPro" id="IPR002314">
    <property type="entry name" value="aa-tRNA-synt_IIb"/>
</dbReference>
<dbReference type="PROSITE" id="PS50862">
    <property type="entry name" value="AA_TRNA_LIGASE_II"/>
    <property type="match status" value="1"/>
</dbReference>
<dbReference type="CDD" id="cd00860">
    <property type="entry name" value="ThrRS_anticodon"/>
    <property type="match status" value="1"/>
</dbReference>
<organism evidence="17 18">
    <name type="scientific">Streptomyces violaceusniger</name>
    <dbReference type="NCBI Taxonomy" id="68280"/>
    <lineage>
        <taxon>Bacteria</taxon>
        <taxon>Bacillati</taxon>
        <taxon>Actinomycetota</taxon>
        <taxon>Actinomycetes</taxon>
        <taxon>Kitasatosporales</taxon>
        <taxon>Streptomycetaceae</taxon>
        <taxon>Streptomyces</taxon>
        <taxon>Streptomyces violaceusniger group</taxon>
    </lineage>
</organism>
<dbReference type="InterPro" id="IPR047246">
    <property type="entry name" value="ThrRS_anticodon"/>
</dbReference>
<evidence type="ECO:0000256" key="14">
    <source>
        <dbReference type="HAMAP-Rule" id="MF_00184"/>
    </source>
</evidence>
<dbReference type="GO" id="GO:0005737">
    <property type="term" value="C:cytoplasm"/>
    <property type="evidence" value="ECO:0007669"/>
    <property type="project" value="UniProtKB-SubCell"/>
</dbReference>
<evidence type="ECO:0000256" key="9">
    <source>
        <dbReference type="ARBA" id="ARBA00022840"/>
    </source>
</evidence>
<comment type="subunit">
    <text evidence="14">Homodimer.</text>
</comment>
<dbReference type="PRINTS" id="PR01047">
    <property type="entry name" value="TRNASYNTHTHR"/>
</dbReference>